<dbReference type="InterPro" id="IPR014757">
    <property type="entry name" value="Tscrpt_reg_IclR_C"/>
</dbReference>
<dbReference type="RefSeq" id="WP_370785141.1">
    <property type="nucleotide sequence ID" value="NZ_CAACUY010000071.1"/>
</dbReference>
<dbReference type="SUPFAM" id="SSF46785">
    <property type="entry name" value="Winged helix' DNA-binding domain"/>
    <property type="match status" value="1"/>
</dbReference>
<name>A0ABW2XFS6_9ACTN</name>
<dbReference type="Gene3D" id="1.10.10.10">
    <property type="entry name" value="Winged helix-like DNA-binding domain superfamily/Winged helix DNA-binding domain"/>
    <property type="match status" value="1"/>
</dbReference>
<evidence type="ECO:0000313" key="6">
    <source>
        <dbReference type="EMBL" id="MFD0683557.1"/>
    </source>
</evidence>
<accession>A0ABW2XFS6</accession>
<keyword evidence="1" id="KW-0805">Transcription regulation</keyword>
<organism evidence="6 7">
    <name type="scientific">Actinomadura fibrosa</name>
    <dbReference type="NCBI Taxonomy" id="111802"/>
    <lineage>
        <taxon>Bacteria</taxon>
        <taxon>Bacillati</taxon>
        <taxon>Actinomycetota</taxon>
        <taxon>Actinomycetes</taxon>
        <taxon>Streptosporangiales</taxon>
        <taxon>Thermomonosporaceae</taxon>
        <taxon>Actinomadura</taxon>
    </lineage>
</organism>
<dbReference type="InterPro" id="IPR029016">
    <property type="entry name" value="GAF-like_dom_sf"/>
</dbReference>
<feature type="domain" description="HTH iclR-type" evidence="4">
    <location>
        <begin position="27"/>
        <end position="86"/>
    </location>
</feature>
<dbReference type="EMBL" id="JBHTGP010000003">
    <property type="protein sequence ID" value="MFD0683557.1"/>
    <property type="molecule type" value="Genomic_DNA"/>
</dbReference>
<dbReference type="Gene3D" id="3.30.450.40">
    <property type="match status" value="1"/>
</dbReference>
<dbReference type="InterPro" id="IPR050707">
    <property type="entry name" value="HTH_MetabolicPath_Reg"/>
</dbReference>
<dbReference type="Proteomes" id="UP001597063">
    <property type="component" value="Unassembled WGS sequence"/>
</dbReference>
<gene>
    <name evidence="6" type="ORF">ACFQZM_03515</name>
</gene>
<evidence type="ECO:0000259" key="5">
    <source>
        <dbReference type="PROSITE" id="PS51078"/>
    </source>
</evidence>
<dbReference type="PANTHER" id="PTHR30136">
    <property type="entry name" value="HELIX-TURN-HELIX TRANSCRIPTIONAL REGULATOR, ICLR FAMILY"/>
    <property type="match status" value="1"/>
</dbReference>
<keyword evidence="3" id="KW-0804">Transcription</keyword>
<dbReference type="PROSITE" id="PS51078">
    <property type="entry name" value="ICLR_ED"/>
    <property type="match status" value="1"/>
</dbReference>
<sequence>MCCCGCSIGAGQRSTAGHRLGGGNAISQSLGRALALLVELGEGPRTLDELAASAGVHKTTVLRLLRTMEDERFVHRDAGHRFRLGSRLFALAGAALEQRGIREIAAPHLARLNDATGQTVHLGVYEGGDVVYLDKYDSRHAIRMYSRIGLRMPLHATAIAKVLLADLPEPRRRRIAAEIEYTPFTEHTITSPRALLDELDRVAAQGHAVDDAEHETFIRCVAAPVRDATGRAVAAVSISAPEVVLSRDEVLALLPDLLATTRAVSADCGHREGNKE</sequence>
<evidence type="ECO:0000256" key="2">
    <source>
        <dbReference type="ARBA" id="ARBA00023125"/>
    </source>
</evidence>
<dbReference type="InterPro" id="IPR036388">
    <property type="entry name" value="WH-like_DNA-bd_sf"/>
</dbReference>
<dbReference type="PANTHER" id="PTHR30136:SF24">
    <property type="entry name" value="HTH-TYPE TRANSCRIPTIONAL REPRESSOR ALLR"/>
    <property type="match status" value="1"/>
</dbReference>
<comment type="caution">
    <text evidence="6">The sequence shown here is derived from an EMBL/GenBank/DDBJ whole genome shotgun (WGS) entry which is preliminary data.</text>
</comment>
<dbReference type="PROSITE" id="PS51077">
    <property type="entry name" value="HTH_ICLR"/>
    <property type="match status" value="1"/>
</dbReference>
<reference evidence="7" key="1">
    <citation type="journal article" date="2019" name="Int. J. Syst. Evol. Microbiol.">
        <title>The Global Catalogue of Microorganisms (GCM) 10K type strain sequencing project: providing services to taxonomists for standard genome sequencing and annotation.</title>
        <authorList>
            <consortium name="The Broad Institute Genomics Platform"/>
            <consortium name="The Broad Institute Genome Sequencing Center for Infectious Disease"/>
            <person name="Wu L."/>
            <person name="Ma J."/>
        </authorList>
    </citation>
    <scope>NUCLEOTIDE SEQUENCE [LARGE SCALE GENOMIC DNA]</scope>
    <source>
        <strain evidence="7">JCM 9371</strain>
    </source>
</reference>
<evidence type="ECO:0000256" key="1">
    <source>
        <dbReference type="ARBA" id="ARBA00023015"/>
    </source>
</evidence>
<dbReference type="SUPFAM" id="SSF55781">
    <property type="entry name" value="GAF domain-like"/>
    <property type="match status" value="1"/>
</dbReference>
<protein>
    <submittedName>
        <fullName evidence="6">IclR family transcriptional regulator</fullName>
    </submittedName>
</protein>
<feature type="domain" description="IclR-ED" evidence="5">
    <location>
        <begin position="87"/>
        <end position="270"/>
    </location>
</feature>
<dbReference type="Pfam" id="PF01614">
    <property type="entry name" value="IclR_C"/>
    <property type="match status" value="1"/>
</dbReference>
<evidence type="ECO:0000259" key="4">
    <source>
        <dbReference type="PROSITE" id="PS51077"/>
    </source>
</evidence>
<dbReference type="SMART" id="SM00346">
    <property type="entry name" value="HTH_ICLR"/>
    <property type="match status" value="1"/>
</dbReference>
<dbReference type="InterPro" id="IPR005471">
    <property type="entry name" value="Tscrpt_reg_IclR_N"/>
</dbReference>
<dbReference type="Pfam" id="PF09339">
    <property type="entry name" value="HTH_IclR"/>
    <property type="match status" value="1"/>
</dbReference>
<keyword evidence="2" id="KW-0238">DNA-binding</keyword>
<evidence type="ECO:0000313" key="7">
    <source>
        <dbReference type="Proteomes" id="UP001597063"/>
    </source>
</evidence>
<dbReference type="InterPro" id="IPR036390">
    <property type="entry name" value="WH_DNA-bd_sf"/>
</dbReference>
<evidence type="ECO:0000256" key="3">
    <source>
        <dbReference type="ARBA" id="ARBA00023163"/>
    </source>
</evidence>
<keyword evidence="7" id="KW-1185">Reference proteome</keyword>
<proteinExistence type="predicted"/>